<dbReference type="GO" id="GO:0005506">
    <property type="term" value="F:iron ion binding"/>
    <property type="evidence" value="ECO:0007669"/>
    <property type="project" value="InterPro"/>
</dbReference>
<evidence type="ECO:0000313" key="11">
    <source>
        <dbReference type="Proteomes" id="UP000660729"/>
    </source>
</evidence>
<evidence type="ECO:0000256" key="7">
    <source>
        <dbReference type="ARBA" id="ARBA00023033"/>
    </source>
</evidence>
<keyword evidence="3 8" id="KW-0349">Heme</keyword>
<dbReference type="InterPro" id="IPR002402">
    <property type="entry name" value="Cyt_P450_E_grp-II"/>
</dbReference>
<evidence type="ECO:0000256" key="8">
    <source>
        <dbReference type="PIRSR" id="PIRSR602402-1"/>
    </source>
</evidence>
<dbReference type="OrthoDB" id="1470350at2759"/>
<dbReference type="Pfam" id="PF00067">
    <property type="entry name" value="p450"/>
    <property type="match status" value="1"/>
</dbReference>
<keyword evidence="5 9" id="KW-0560">Oxidoreductase</keyword>
<accession>A0A8H6RV14</accession>
<reference evidence="10" key="1">
    <citation type="submission" date="2020-04" db="EMBL/GenBank/DDBJ databases">
        <title>Draft genome resource of the tomato pathogen Pseudocercospora fuligena.</title>
        <authorList>
            <person name="Zaccaron A."/>
        </authorList>
    </citation>
    <scope>NUCLEOTIDE SEQUENCE</scope>
    <source>
        <strain evidence="10">PF001</strain>
    </source>
</reference>
<dbReference type="PANTHER" id="PTHR24287">
    <property type="entry name" value="P450, PUTATIVE (EUROFUNG)-RELATED"/>
    <property type="match status" value="1"/>
</dbReference>
<evidence type="ECO:0000256" key="3">
    <source>
        <dbReference type="ARBA" id="ARBA00022617"/>
    </source>
</evidence>
<dbReference type="PRINTS" id="PR00464">
    <property type="entry name" value="EP450II"/>
</dbReference>
<dbReference type="InterPro" id="IPR036396">
    <property type="entry name" value="Cyt_P450_sf"/>
</dbReference>
<evidence type="ECO:0000256" key="2">
    <source>
        <dbReference type="ARBA" id="ARBA00010617"/>
    </source>
</evidence>
<dbReference type="InterPro" id="IPR017972">
    <property type="entry name" value="Cyt_P450_CS"/>
</dbReference>
<dbReference type="InterPro" id="IPR047146">
    <property type="entry name" value="Cyt_P450_E_CYP52_fungi"/>
</dbReference>
<protein>
    <submittedName>
        <fullName evidence="10">Cytochrome P450 52A8</fullName>
    </submittedName>
</protein>
<dbReference type="Proteomes" id="UP000660729">
    <property type="component" value="Unassembled WGS sequence"/>
</dbReference>
<evidence type="ECO:0000313" key="10">
    <source>
        <dbReference type="EMBL" id="KAF7197749.1"/>
    </source>
</evidence>
<keyword evidence="11" id="KW-1185">Reference proteome</keyword>
<evidence type="ECO:0000256" key="5">
    <source>
        <dbReference type="ARBA" id="ARBA00023002"/>
    </source>
</evidence>
<sequence length="514" mass="58759">MAGLVPLPLAATALLAIYLITIHISRESKSRSLGCKDAPLFRPWDILGTANFRIELNGMRTHRLSNAFRSRKEEISKTLGRETKTFRIKYPPGETWYYTFDPRTLKAVLATQFQDFQQPKARVDALEPLLGRGIFSANGPQWEHSRALLKPQFMREQIADLTLFEKHFQSLLHALPSTTAHDGDDLWTANFDLQPFLERFTMDVATEFLFGESVYSQKEDSDSEMSGFVETFYKAEKTTAKSMILSDLYWLLHNRDFKEQCKSVHDFVDNYILRRMDSQRTGFGKYVVLDALIADTQDSIDLRSQLLNILLAGSDTISGTLGFVVATLAQYPQIFEKLRGIVLQKFGRTEEITISSLKNCSYLQWFLYEILRVYPVVPVNFREAVRDTTIPFGGGQDGNEKVFVPKGYLVAWELWTMHSDPEFWGPDADQFIPERWERRKLGFEYLPFNAGPRICIGQQFALAEVGYVTVRLLQEFDGIDGKDLPQGRLPCDWKLVDKVAGGVNVRLRRAAVAQ</sequence>
<dbReference type="CDD" id="cd11063">
    <property type="entry name" value="CYP52"/>
    <property type="match status" value="1"/>
</dbReference>
<evidence type="ECO:0000256" key="9">
    <source>
        <dbReference type="RuleBase" id="RU000461"/>
    </source>
</evidence>
<dbReference type="InterPro" id="IPR001128">
    <property type="entry name" value="Cyt_P450"/>
</dbReference>
<feature type="binding site" description="axial binding residue" evidence="8">
    <location>
        <position position="455"/>
    </location>
    <ligand>
        <name>heme</name>
        <dbReference type="ChEBI" id="CHEBI:30413"/>
    </ligand>
    <ligandPart>
        <name>Fe</name>
        <dbReference type="ChEBI" id="CHEBI:18248"/>
    </ligandPart>
</feature>
<evidence type="ECO:0000256" key="4">
    <source>
        <dbReference type="ARBA" id="ARBA00022723"/>
    </source>
</evidence>
<dbReference type="EMBL" id="JABCIY010000007">
    <property type="protein sequence ID" value="KAF7197749.1"/>
    <property type="molecule type" value="Genomic_DNA"/>
</dbReference>
<proteinExistence type="inferred from homology"/>
<keyword evidence="4 8" id="KW-0479">Metal-binding</keyword>
<dbReference type="PANTHER" id="PTHR24287:SF1">
    <property type="entry name" value="P450, PUTATIVE (EUROFUNG)-RELATED"/>
    <property type="match status" value="1"/>
</dbReference>
<keyword evidence="6 8" id="KW-0408">Iron</keyword>
<gene>
    <name evidence="10" type="ORF">HII31_00838</name>
</gene>
<organism evidence="10 11">
    <name type="scientific">Pseudocercospora fuligena</name>
    <dbReference type="NCBI Taxonomy" id="685502"/>
    <lineage>
        <taxon>Eukaryota</taxon>
        <taxon>Fungi</taxon>
        <taxon>Dikarya</taxon>
        <taxon>Ascomycota</taxon>
        <taxon>Pezizomycotina</taxon>
        <taxon>Dothideomycetes</taxon>
        <taxon>Dothideomycetidae</taxon>
        <taxon>Mycosphaerellales</taxon>
        <taxon>Mycosphaerellaceae</taxon>
        <taxon>Pseudocercospora</taxon>
    </lineage>
</organism>
<comment type="cofactor">
    <cofactor evidence="1 8">
        <name>heme</name>
        <dbReference type="ChEBI" id="CHEBI:30413"/>
    </cofactor>
</comment>
<dbReference type="Gene3D" id="1.10.630.10">
    <property type="entry name" value="Cytochrome P450"/>
    <property type="match status" value="1"/>
</dbReference>
<keyword evidence="7 9" id="KW-0503">Monooxygenase</keyword>
<dbReference type="PRINTS" id="PR00385">
    <property type="entry name" value="P450"/>
</dbReference>
<evidence type="ECO:0000256" key="6">
    <source>
        <dbReference type="ARBA" id="ARBA00023004"/>
    </source>
</evidence>
<dbReference type="InterPro" id="IPR002974">
    <property type="entry name" value="Cyt_P450_E_CYP52_ascomycetes"/>
</dbReference>
<comment type="similarity">
    <text evidence="2 9">Belongs to the cytochrome P450 family.</text>
</comment>
<name>A0A8H6RV14_9PEZI</name>
<comment type="caution">
    <text evidence="10">The sequence shown here is derived from an EMBL/GenBank/DDBJ whole genome shotgun (WGS) entry which is preliminary data.</text>
</comment>
<dbReference type="GO" id="GO:0016712">
    <property type="term" value="F:oxidoreductase activity, acting on paired donors, with incorporation or reduction of molecular oxygen, reduced flavin or flavoprotein as one donor, and incorporation of one atom of oxygen"/>
    <property type="evidence" value="ECO:0007669"/>
    <property type="project" value="InterPro"/>
</dbReference>
<dbReference type="AlphaFoldDB" id="A0A8H6RV14"/>
<dbReference type="PRINTS" id="PR01239">
    <property type="entry name" value="EP450IICYP52"/>
</dbReference>
<dbReference type="PROSITE" id="PS00086">
    <property type="entry name" value="CYTOCHROME_P450"/>
    <property type="match status" value="1"/>
</dbReference>
<dbReference type="SUPFAM" id="SSF48264">
    <property type="entry name" value="Cytochrome P450"/>
    <property type="match status" value="1"/>
</dbReference>
<evidence type="ECO:0000256" key="1">
    <source>
        <dbReference type="ARBA" id="ARBA00001971"/>
    </source>
</evidence>
<dbReference type="GO" id="GO:0020037">
    <property type="term" value="F:heme binding"/>
    <property type="evidence" value="ECO:0007669"/>
    <property type="project" value="InterPro"/>
</dbReference>